<keyword evidence="4" id="KW-1185">Reference proteome</keyword>
<gene>
    <name evidence="3" type="ORF">D9757_009751</name>
</gene>
<dbReference type="AlphaFoldDB" id="A0A8H5GYN2"/>
<evidence type="ECO:0000313" key="3">
    <source>
        <dbReference type="EMBL" id="KAF5373375.1"/>
    </source>
</evidence>
<organism evidence="3 4">
    <name type="scientific">Collybiopsis confluens</name>
    <dbReference type="NCBI Taxonomy" id="2823264"/>
    <lineage>
        <taxon>Eukaryota</taxon>
        <taxon>Fungi</taxon>
        <taxon>Dikarya</taxon>
        <taxon>Basidiomycota</taxon>
        <taxon>Agaricomycotina</taxon>
        <taxon>Agaricomycetes</taxon>
        <taxon>Agaricomycetidae</taxon>
        <taxon>Agaricales</taxon>
        <taxon>Marasmiineae</taxon>
        <taxon>Omphalotaceae</taxon>
        <taxon>Collybiopsis</taxon>
    </lineage>
</organism>
<accession>A0A8H5GYN2</accession>
<feature type="compositionally biased region" description="Basic residues" evidence="1">
    <location>
        <begin position="65"/>
        <end position="79"/>
    </location>
</feature>
<evidence type="ECO:0000256" key="2">
    <source>
        <dbReference type="SAM" id="Phobius"/>
    </source>
</evidence>
<proteinExistence type="predicted"/>
<feature type="region of interest" description="Disordered" evidence="1">
    <location>
        <begin position="27"/>
        <end position="152"/>
    </location>
</feature>
<evidence type="ECO:0000313" key="4">
    <source>
        <dbReference type="Proteomes" id="UP000518752"/>
    </source>
</evidence>
<evidence type="ECO:0000256" key="1">
    <source>
        <dbReference type="SAM" id="MobiDB-lite"/>
    </source>
</evidence>
<keyword evidence="2" id="KW-0472">Membrane</keyword>
<feature type="compositionally biased region" description="Polar residues" evidence="1">
    <location>
        <begin position="91"/>
        <end position="101"/>
    </location>
</feature>
<dbReference type="OrthoDB" id="2576477at2759"/>
<feature type="transmembrane region" description="Helical" evidence="2">
    <location>
        <begin position="290"/>
        <end position="308"/>
    </location>
</feature>
<feature type="transmembrane region" description="Helical" evidence="2">
    <location>
        <begin position="398"/>
        <end position="416"/>
    </location>
</feature>
<feature type="compositionally biased region" description="Low complexity" evidence="1">
    <location>
        <begin position="80"/>
        <end position="90"/>
    </location>
</feature>
<protein>
    <submittedName>
        <fullName evidence="3">Uncharacterized protein</fullName>
    </submittedName>
</protein>
<feature type="transmembrane region" description="Helical" evidence="2">
    <location>
        <begin position="259"/>
        <end position="284"/>
    </location>
</feature>
<reference evidence="3 4" key="1">
    <citation type="journal article" date="2020" name="ISME J.">
        <title>Uncovering the hidden diversity of litter-decomposition mechanisms in mushroom-forming fungi.</title>
        <authorList>
            <person name="Floudas D."/>
            <person name="Bentzer J."/>
            <person name="Ahren D."/>
            <person name="Johansson T."/>
            <person name="Persson P."/>
            <person name="Tunlid A."/>
        </authorList>
    </citation>
    <scope>NUCLEOTIDE SEQUENCE [LARGE SCALE GENOMIC DNA]</scope>
    <source>
        <strain evidence="3 4">CBS 406.79</strain>
    </source>
</reference>
<feature type="transmembrane region" description="Helical" evidence="2">
    <location>
        <begin position="422"/>
        <end position="446"/>
    </location>
</feature>
<feature type="compositionally biased region" description="Polar residues" evidence="1">
    <location>
        <begin position="141"/>
        <end position="152"/>
    </location>
</feature>
<feature type="compositionally biased region" description="Acidic residues" evidence="1">
    <location>
        <begin position="176"/>
        <end position="192"/>
    </location>
</feature>
<dbReference type="EMBL" id="JAACJN010000106">
    <property type="protein sequence ID" value="KAF5373375.1"/>
    <property type="molecule type" value="Genomic_DNA"/>
</dbReference>
<dbReference type="Proteomes" id="UP000518752">
    <property type="component" value="Unassembled WGS sequence"/>
</dbReference>
<comment type="caution">
    <text evidence="3">The sequence shown here is derived from an EMBL/GenBank/DDBJ whole genome shotgun (WGS) entry which is preliminary data.</text>
</comment>
<name>A0A8H5GYN2_9AGAR</name>
<sequence>MTSSASPPSSAQPVPTAMDPLSLAATAAVSSLSSTERPADTDAEPEISIPPNLLNDPPPPYPHPSRVRRIRGIGRRSSRRVSAQQALAQAPSTESESSSDLVTVAAHRSPRTSLRPLHDYHVQDVGESETTPLLGVPGPSHGQTRPRSLSQSSINSFAPSLASFAQTAWVFFSECESDQGEDGDEAEADEDEDCRRRGSTSSNDEETDRRRANPSLRPTQSPSELPPHITQPSLTPRRRSGFFSLHSWKLYFRPLSKPVYWRSFTHLVLLNFPFALGAWVYLFVFTVTGTTLLIALPLGAILCFFNLLGARTFARAELILQTKFHRPLQYPQTVIQCAEAYAHQHHHPDVSQMGAVDLLIAQYPIFTRTRAPSASELEIGRAVAGEEVVERSFYRNTWGMFASPTSFTALFYFLIIKPSITLLFTLLFLVVLLPLMVLVIPAPMVLRVVRRIGRWQAVVAVEGLVVGVK</sequence>
<keyword evidence="2" id="KW-0812">Transmembrane</keyword>
<feature type="region of interest" description="Disordered" evidence="1">
    <location>
        <begin position="176"/>
        <end position="236"/>
    </location>
</feature>
<keyword evidence="2" id="KW-1133">Transmembrane helix</keyword>